<dbReference type="InterPro" id="IPR029039">
    <property type="entry name" value="Flavoprotein-like_sf"/>
</dbReference>
<evidence type="ECO:0000256" key="3">
    <source>
        <dbReference type="SAM" id="Phobius"/>
    </source>
</evidence>
<dbReference type="Pfam" id="PF03358">
    <property type="entry name" value="FMN_red"/>
    <property type="match status" value="1"/>
</dbReference>
<evidence type="ECO:0000313" key="5">
    <source>
        <dbReference type="EMBL" id="CAE6490137.1"/>
    </source>
</evidence>
<dbReference type="InterPro" id="IPR008254">
    <property type="entry name" value="Flavodoxin/NO_synth"/>
</dbReference>
<dbReference type="Gene3D" id="3.40.50.360">
    <property type="match status" value="1"/>
</dbReference>
<dbReference type="InterPro" id="IPR005025">
    <property type="entry name" value="FMN_Rdtase-like_dom"/>
</dbReference>
<dbReference type="PROSITE" id="PS50902">
    <property type="entry name" value="FLAVODOXIN_LIKE"/>
    <property type="match status" value="1"/>
</dbReference>
<evidence type="ECO:0000256" key="1">
    <source>
        <dbReference type="ARBA" id="ARBA00006961"/>
    </source>
</evidence>
<evidence type="ECO:0000256" key="2">
    <source>
        <dbReference type="SAM" id="MobiDB-lite"/>
    </source>
</evidence>
<keyword evidence="3" id="KW-0812">Transmembrane</keyword>
<dbReference type="PANTHER" id="PTHR30546:SF23">
    <property type="entry name" value="FLAVOPROTEIN-LIKE PROTEIN YCP4-RELATED"/>
    <property type="match status" value="1"/>
</dbReference>
<comment type="similarity">
    <text evidence="1">Belongs to the WrbA family.</text>
</comment>
<dbReference type="GO" id="GO:0003955">
    <property type="term" value="F:NAD(P)H dehydrogenase (quinone) activity"/>
    <property type="evidence" value="ECO:0007669"/>
    <property type="project" value="InterPro"/>
</dbReference>
<dbReference type="GO" id="GO:0016020">
    <property type="term" value="C:membrane"/>
    <property type="evidence" value="ECO:0007669"/>
    <property type="project" value="TreeGrafter"/>
</dbReference>
<dbReference type="SUPFAM" id="SSF52218">
    <property type="entry name" value="Flavoproteins"/>
    <property type="match status" value="1"/>
</dbReference>
<organism evidence="5 6">
    <name type="scientific">Rhizoctonia solani</name>
    <dbReference type="NCBI Taxonomy" id="456999"/>
    <lineage>
        <taxon>Eukaryota</taxon>
        <taxon>Fungi</taxon>
        <taxon>Dikarya</taxon>
        <taxon>Basidiomycota</taxon>
        <taxon>Agaricomycotina</taxon>
        <taxon>Agaricomycetes</taxon>
        <taxon>Cantharellales</taxon>
        <taxon>Ceratobasidiaceae</taxon>
        <taxon>Rhizoctonia</taxon>
    </lineage>
</organism>
<dbReference type="InterPro" id="IPR010089">
    <property type="entry name" value="Flavoprotein_WrbA-like"/>
</dbReference>
<evidence type="ECO:0000259" key="4">
    <source>
        <dbReference type="PROSITE" id="PS50902"/>
    </source>
</evidence>
<dbReference type="FunFam" id="3.40.50.360:FF:000001">
    <property type="entry name" value="NAD(P)H dehydrogenase (Quinone) FQR1-like"/>
    <property type="match status" value="1"/>
</dbReference>
<keyword evidence="3" id="KW-1133">Transmembrane helix</keyword>
<dbReference type="EMBL" id="CAJMWR010004230">
    <property type="protein sequence ID" value="CAE6490137.1"/>
    <property type="molecule type" value="Genomic_DNA"/>
</dbReference>
<dbReference type="PANTHER" id="PTHR30546">
    <property type="entry name" value="FLAVODOXIN-RELATED PROTEIN WRBA-RELATED"/>
    <property type="match status" value="1"/>
</dbReference>
<feature type="transmembrane region" description="Helical" evidence="3">
    <location>
        <begin position="26"/>
        <end position="46"/>
    </location>
</feature>
<gene>
    <name evidence="5" type="ORF">RDB_LOCUS147132</name>
</gene>
<feature type="region of interest" description="Disordered" evidence="2">
    <location>
        <begin position="231"/>
        <end position="253"/>
    </location>
</feature>
<sequence length="253" mass="27395">MQRYWARWRVSRVYSPFSPPHSRPLAFLRLFFAMAVKIAVIFYSLYGHIGQLAQEVKKGIESEGVEVTLFQILTKLGAPPRNTEIPTITPDDLKNFDGFAFGIPTRYGRAPAQISAFFDATGGLWATQALSKKFATVFVSTGSQNGGQETTALTTMPFFAHHGIIYVPLGYRAPELGGVKDIRGGGPFGAGTIASSDGSRQPSAEELTVAQTHGKHFAEVVKTYKKGEAAALAPPPAKATKSPKKGFFAKLLK</sequence>
<dbReference type="GO" id="GO:0010181">
    <property type="term" value="F:FMN binding"/>
    <property type="evidence" value="ECO:0007669"/>
    <property type="project" value="InterPro"/>
</dbReference>
<proteinExistence type="inferred from homology"/>
<accession>A0A8H3CKY3</accession>
<protein>
    <recommendedName>
        <fullName evidence="4">Flavodoxin-like domain-containing protein</fullName>
    </recommendedName>
</protein>
<name>A0A8H3CKY3_9AGAM</name>
<dbReference type="Proteomes" id="UP000663840">
    <property type="component" value="Unassembled WGS sequence"/>
</dbReference>
<dbReference type="AlphaFoldDB" id="A0A8H3CKY3"/>
<reference evidence="5" key="1">
    <citation type="submission" date="2021-01" db="EMBL/GenBank/DDBJ databases">
        <authorList>
            <person name="Kaushik A."/>
        </authorList>
    </citation>
    <scope>NUCLEOTIDE SEQUENCE</scope>
    <source>
        <strain evidence="5">AG1-1A</strain>
    </source>
</reference>
<dbReference type="NCBIfam" id="TIGR01755">
    <property type="entry name" value="flav_wrbA"/>
    <property type="match status" value="1"/>
</dbReference>
<evidence type="ECO:0000313" key="6">
    <source>
        <dbReference type="Proteomes" id="UP000663840"/>
    </source>
</evidence>
<comment type="caution">
    <text evidence="5">The sequence shown here is derived from an EMBL/GenBank/DDBJ whole genome shotgun (WGS) entry which is preliminary data.</text>
</comment>
<keyword evidence="3" id="KW-0472">Membrane</keyword>
<dbReference type="NCBIfam" id="NF002999">
    <property type="entry name" value="PRK03767.1"/>
    <property type="match status" value="1"/>
</dbReference>
<feature type="domain" description="Flavodoxin-like" evidence="4">
    <location>
        <begin position="38"/>
        <end position="217"/>
    </location>
</feature>